<name>A0ABN1XM29_9PSEU</name>
<evidence type="ECO:0000256" key="1">
    <source>
        <dbReference type="SAM" id="MobiDB-lite"/>
    </source>
</evidence>
<dbReference type="Pfam" id="PF02517">
    <property type="entry name" value="Rce1-like"/>
    <property type="match status" value="1"/>
</dbReference>
<evidence type="ECO:0000259" key="3">
    <source>
        <dbReference type="Pfam" id="PF02517"/>
    </source>
</evidence>
<feature type="transmembrane region" description="Helical" evidence="2">
    <location>
        <begin position="230"/>
        <end position="248"/>
    </location>
</feature>
<dbReference type="InterPro" id="IPR003675">
    <property type="entry name" value="Rce1/LyrA-like_dom"/>
</dbReference>
<dbReference type="Proteomes" id="UP001501414">
    <property type="component" value="Unassembled WGS sequence"/>
</dbReference>
<feature type="transmembrane region" description="Helical" evidence="2">
    <location>
        <begin position="287"/>
        <end position="308"/>
    </location>
</feature>
<feature type="region of interest" description="Disordered" evidence="1">
    <location>
        <begin position="1"/>
        <end position="27"/>
    </location>
</feature>
<dbReference type="EMBL" id="BAAAJK010000006">
    <property type="protein sequence ID" value="GAA1384767.1"/>
    <property type="molecule type" value="Genomic_DNA"/>
</dbReference>
<accession>A0ABN1XM29</accession>
<keyword evidence="4" id="KW-0378">Hydrolase</keyword>
<keyword evidence="4" id="KW-0482">Metalloprotease</keyword>
<sequence length="320" mass="33264">MHAPDPHRPYPAPPSPEPGAVNRTARPGPAVVDPARPFGAHLRMSWWKPLVLLVTLPVVLVLTQWSAFLFVGVLVGSDDPLSTEFTPEKALAANLAIGVTGLVAVLMLVWLSGVPWRALFSHRRAFDGLRLARYSVGAALVVGAAMAVVAVVAPESAGWTGFAITGTTLALLAVTLLTTPFQAAGEELMFRSVLLPAAASWLRAVRPALALGLVVSSLGFAAVHGSTDPWLAGYFTVVGISTGLMAIISGGMEAPIAFHVVNNVIAGVLTNVMAGGGTSTIDRATDTGGPSLLILAVANVAMVAVVWFHERRARPARLAG</sequence>
<feature type="transmembrane region" description="Helical" evidence="2">
    <location>
        <begin position="95"/>
        <end position="119"/>
    </location>
</feature>
<keyword evidence="4" id="KW-0645">Protease</keyword>
<feature type="transmembrane region" description="Helical" evidence="2">
    <location>
        <begin position="50"/>
        <end position="75"/>
    </location>
</feature>
<gene>
    <name evidence="4" type="ORF">GCM10009613_16100</name>
</gene>
<organism evidence="4 5">
    <name type="scientific">Pseudonocardia kongjuensis</name>
    <dbReference type="NCBI Taxonomy" id="102227"/>
    <lineage>
        <taxon>Bacteria</taxon>
        <taxon>Bacillati</taxon>
        <taxon>Actinomycetota</taxon>
        <taxon>Actinomycetes</taxon>
        <taxon>Pseudonocardiales</taxon>
        <taxon>Pseudonocardiaceae</taxon>
        <taxon>Pseudonocardia</taxon>
    </lineage>
</organism>
<reference evidence="4 5" key="1">
    <citation type="journal article" date="2019" name="Int. J. Syst. Evol. Microbiol.">
        <title>The Global Catalogue of Microorganisms (GCM) 10K type strain sequencing project: providing services to taxonomists for standard genome sequencing and annotation.</title>
        <authorList>
            <consortium name="The Broad Institute Genomics Platform"/>
            <consortium name="The Broad Institute Genome Sequencing Center for Infectious Disease"/>
            <person name="Wu L."/>
            <person name="Ma J."/>
        </authorList>
    </citation>
    <scope>NUCLEOTIDE SEQUENCE [LARGE SCALE GENOMIC DNA]</scope>
    <source>
        <strain evidence="4 5">JCM 11896</strain>
    </source>
</reference>
<keyword evidence="2" id="KW-0812">Transmembrane</keyword>
<dbReference type="GO" id="GO:0008237">
    <property type="term" value="F:metallopeptidase activity"/>
    <property type="evidence" value="ECO:0007669"/>
    <property type="project" value="UniProtKB-KW"/>
</dbReference>
<feature type="transmembrane region" description="Helical" evidence="2">
    <location>
        <begin position="204"/>
        <end position="224"/>
    </location>
</feature>
<keyword evidence="2" id="KW-0472">Membrane</keyword>
<feature type="domain" description="CAAX prenyl protease 2/Lysostaphin resistance protein A-like" evidence="3">
    <location>
        <begin position="171"/>
        <end position="265"/>
    </location>
</feature>
<evidence type="ECO:0000313" key="4">
    <source>
        <dbReference type="EMBL" id="GAA1384767.1"/>
    </source>
</evidence>
<proteinExistence type="predicted"/>
<feature type="transmembrane region" description="Helical" evidence="2">
    <location>
        <begin position="260"/>
        <end position="281"/>
    </location>
</feature>
<feature type="transmembrane region" description="Helical" evidence="2">
    <location>
        <begin position="159"/>
        <end position="183"/>
    </location>
</feature>
<evidence type="ECO:0000313" key="5">
    <source>
        <dbReference type="Proteomes" id="UP001501414"/>
    </source>
</evidence>
<keyword evidence="2" id="KW-1133">Transmembrane helix</keyword>
<feature type="transmembrane region" description="Helical" evidence="2">
    <location>
        <begin position="131"/>
        <end position="153"/>
    </location>
</feature>
<protein>
    <submittedName>
        <fullName evidence="4">CPBP family intramembrane metalloprotease</fullName>
    </submittedName>
</protein>
<keyword evidence="5" id="KW-1185">Reference proteome</keyword>
<comment type="caution">
    <text evidence="4">The sequence shown here is derived from an EMBL/GenBank/DDBJ whole genome shotgun (WGS) entry which is preliminary data.</text>
</comment>
<evidence type="ECO:0000256" key="2">
    <source>
        <dbReference type="SAM" id="Phobius"/>
    </source>
</evidence>